<proteinExistence type="predicted"/>
<dbReference type="EMBL" id="BJNT01000026">
    <property type="protein sequence ID" value="GEC87421.1"/>
    <property type="molecule type" value="Genomic_DNA"/>
</dbReference>
<reference evidence="1 2" key="1">
    <citation type="submission" date="2019-06" db="EMBL/GenBank/DDBJ databases">
        <title>Whole genome shotgun sequence of Corynebacterium variabile NBRC 15286.</title>
        <authorList>
            <person name="Hosoyama A."/>
            <person name="Uohara A."/>
            <person name="Ohji S."/>
            <person name="Ichikawa N."/>
        </authorList>
    </citation>
    <scope>NUCLEOTIDE SEQUENCE [LARGE SCALE GENOMIC DNA]</scope>
    <source>
        <strain evidence="1 2">NBRC 15286</strain>
    </source>
</reference>
<comment type="caution">
    <text evidence="1">The sequence shown here is derived from an EMBL/GenBank/DDBJ whole genome shotgun (WGS) entry which is preliminary data.</text>
</comment>
<dbReference type="Proteomes" id="UP000319986">
    <property type="component" value="Unassembled WGS sequence"/>
</dbReference>
<organism evidence="1 2">
    <name type="scientific">Corynebacterium variabile</name>
    <dbReference type="NCBI Taxonomy" id="1727"/>
    <lineage>
        <taxon>Bacteria</taxon>
        <taxon>Bacillati</taxon>
        <taxon>Actinomycetota</taxon>
        <taxon>Actinomycetes</taxon>
        <taxon>Mycobacteriales</taxon>
        <taxon>Corynebacteriaceae</taxon>
        <taxon>Corynebacterium</taxon>
    </lineage>
</organism>
<evidence type="ECO:0000313" key="1">
    <source>
        <dbReference type="EMBL" id="GEC87421.1"/>
    </source>
</evidence>
<accession>A0A4Y4C315</accession>
<protein>
    <submittedName>
        <fullName evidence="1">Uncharacterized protein</fullName>
    </submittedName>
</protein>
<sequence>MFPTPPRFQEYSVNLSFFDQILVNANEIIGGALNNALAFITKFFV</sequence>
<name>A0A4Y4C315_9CORY</name>
<gene>
    <name evidence="1" type="ORF">CVA01_27350</name>
</gene>
<dbReference type="AlphaFoldDB" id="A0A4Y4C315"/>
<evidence type="ECO:0000313" key="2">
    <source>
        <dbReference type="Proteomes" id="UP000319986"/>
    </source>
</evidence>